<proteinExistence type="predicted"/>
<dbReference type="HOGENOM" id="CLU_092618_0_2_7"/>
<evidence type="ECO:0000313" key="1">
    <source>
        <dbReference type="EMBL" id="AGH96141.1"/>
    </source>
</evidence>
<dbReference type="PANTHER" id="PTHR37816:SF3">
    <property type="entry name" value="MODULATES DNA TOPOLOGY"/>
    <property type="match status" value="1"/>
</dbReference>
<dbReference type="eggNOG" id="COG0563">
    <property type="taxonomic scope" value="Bacteria"/>
</dbReference>
<dbReference type="Gene3D" id="3.40.50.300">
    <property type="entry name" value="P-loop containing nucleotide triphosphate hydrolases"/>
    <property type="match status" value="1"/>
</dbReference>
<dbReference type="STRING" id="1184267.A11Q_1925"/>
<keyword evidence="2" id="KW-1185">Reference proteome</keyword>
<accession>M4VDM8</accession>
<dbReference type="PANTHER" id="PTHR37816">
    <property type="entry name" value="YALI0E33011P"/>
    <property type="match status" value="1"/>
</dbReference>
<dbReference type="SUPFAM" id="SSF52540">
    <property type="entry name" value="P-loop containing nucleoside triphosphate hydrolases"/>
    <property type="match status" value="1"/>
</dbReference>
<dbReference type="PATRIC" id="fig|1184267.3.peg.1950"/>
<dbReference type="RefSeq" id="WP_015470631.1">
    <property type="nucleotide sequence ID" value="NC_020813.1"/>
</dbReference>
<dbReference type="KEGG" id="bex:A11Q_1925"/>
<gene>
    <name evidence="1" type="ORF">A11Q_1925</name>
</gene>
<reference evidence="1 2" key="1">
    <citation type="journal article" date="2013" name="ISME J.">
        <title>By their genes ye shall know them: genomic signatures of predatory bacteria.</title>
        <authorList>
            <person name="Pasternak Z."/>
            <person name="Pietrokovski S."/>
            <person name="Rotem O."/>
            <person name="Gophna U."/>
            <person name="Lurie-Weinberger M.N."/>
            <person name="Jurkevitch E."/>
        </authorList>
    </citation>
    <scope>NUCLEOTIDE SEQUENCE [LARGE SCALE GENOMIC DNA]</scope>
    <source>
        <strain evidence="1 2">JSS</strain>
    </source>
</reference>
<name>M4VDM8_9BACT</name>
<sequence>MKIAVIGNSCSGKTTLSRQLAKHYKMTQSLIHVDSIQFLSGMQLRDPKETCEVLNKIAEHDEWIIDGLGPLRTIENRLERADQIICIRIPLWQNYWWCVKRQIKGLFFRRPELPSGCFESTPRQTFRLMKTIWNVHHGLWVQLDRIFLRDIYRGKVIYVRSSKEFSALLKRYK</sequence>
<dbReference type="Proteomes" id="UP000012040">
    <property type="component" value="Chromosome"/>
</dbReference>
<dbReference type="EMBL" id="CP003537">
    <property type="protein sequence ID" value="AGH96141.1"/>
    <property type="molecule type" value="Genomic_DNA"/>
</dbReference>
<dbReference type="InterPro" id="IPR027417">
    <property type="entry name" value="P-loop_NTPase"/>
</dbReference>
<evidence type="ECO:0008006" key="3">
    <source>
        <dbReference type="Google" id="ProtNLM"/>
    </source>
</evidence>
<dbReference type="OrthoDB" id="5296079at2"/>
<dbReference type="AlphaFoldDB" id="M4VDM8"/>
<organism evidence="1 2">
    <name type="scientific">Pseudobdellovibrio exovorus JSS</name>
    <dbReference type="NCBI Taxonomy" id="1184267"/>
    <lineage>
        <taxon>Bacteria</taxon>
        <taxon>Pseudomonadati</taxon>
        <taxon>Bdellovibrionota</taxon>
        <taxon>Bdellovibrionia</taxon>
        <taxon>Bdellovibrionales</taxon>
        <taxon>Pseudobdellovibrionaceae</taxon>
        <taxon>Pseudobdellovibrio</taxon>
    </lineage>
</organism>
<evidence type="ECO:0000313" key="2">
    <source>
        <dbReference type="Proteomes" id="UP000012040"/>
    </source>
</evidence>
<dbReference type="InterPro" id="IPR052922">
    <property type="entry name" value="Cytidylate_Kinase-2"/>
</dbReference>
<protein>
    <recommendedName>
        <fullName evidence="3">Adenylate kinase</fullName>
    </recommendedName>
</protein>